<sequence length="36" mass="3840">MLPPHLPPKCLQLLDSTVSGKVITMSLAGQKRGPKP</sequence>
<reference evidence="1" key="1">
    <citation type="submission" date="2011-10" db="EMBL/GenBank/DDBJ databases">
        <title>The Genome Sequence of Fusarium oxysporum HDV247.</title>
        <authorList>
            <consortium name="The Broad Institute Genome Sequencing Platform"/>
            <person name="Ma L.-J."/>
            <person name="Gale L.R."/>
            <person name="Schwartz D.C."/>
            <person name="Zhou S."/>
            <person name="Corby-Kistler H."/>
            <person name="Young S.K."/>
            <person name="Zeng Q."/>
            <person name="Gargeya S."/>
            <person name="Fitzgerald M."/>
            <person name="Haas B."/>
            <person name="Abouelleil A."/>
            <person name="Alvarado L."/>
            <person name="Arachchi H.M."/>
            <person name="Berlin A."/>
            <person name="Brown A."/>
            <person name="Chapman S.B."/>
            <person name="Chen Z."/>
            <person name="Dunbar C."/>
            <person name="Freedman E."/>
            <person name="Gearin G."/>
            <person name="Goldberg J."/>
            <person name="Griggs A."/>
            <person name="Gujja S."/>
            <person name="Heiman D."/>
            <person name="Howarth C."/>
            <person name="Larson L."/>
            <person name="Lui A."/>
            <person name="MacDonald P.J.P."/>
            <person name="Montmayeur A."/>
            <person name="Murphy C."/>
            <person name="Neiman D."/>
            <person name="Pearson M."/>
            <person name="Priest M."/>
            <person name="Roberts A."/>
            <person name="Saif S."/>
            <person name="Shea T."/>
            <person name="Shenoy N."/>
            <person name="Sisk P."/>
            <person name="Stolte C."/>
            <person name="Sykes S."/>
            <person name="Wortman J."/>
            <person name="Nusbaum C."/>
            <person name="Birren B."/>
        </authorList>
    </citation>
    <scope>NUCLEOTIDE SEQUENCE [LARGE SCALE GENOMIC DNA]</scope>
    <source>
        <strain evidence="1">HDV247</strain>
    </source>
</reference>
<dbReference type="Proteomes" id="UP000030751">
    <property type="component" value="Unassembled WGS sequence"/>
</dbReference>
<proteinExistence type="predicted"/>
<reference evidence="1" key="2">
    <citation type="submission" date="2012-05" db="EMBL/GenBank/DDBJ databases">
        <title>Annotation of the Genome Sequence of Fusarium oxysporum HDV247.</title>
        <authorList>
            <consortium name="The Broad Institute Genomics Platform"/>
            <person name="Ma L.-J."/>
            <person name="Corby-Kistler H."/>
            <person name="Broz K."/>
            <person name="Gale L.R."/>
            <person name="Jonkers W."/>
            <person name="O'Donnell K."/>
            <person name="Ploetz R."/>
            <person name="Steinberg C."/>
            <person name="Schwartz D.C."/>
            <person name="VanEtten H."/>
            <person name="Zhou S."/>
            <person name="Young S.K."/>
            <person name="Zeng Q."/>
            <person name="Gargeya S."/>
            <person name="Fitzgerald M."/>
            <person name="Abouelleil A."/>
            <person name="Alvarado L."/>
            <person name="Chapman S.B."/>
            <person name="Gainer-Dewar J."/>
            <person name="Goldberg J."/>
            <person name="Griggs A."/>
            <person name="Gujja S."/>
            <person name="Hansen M."/>
            <person name="Howarth C."/>
            <person name="Imamovic A."/>
            <person name="Ireland A."/>
            <person name="Larimer J."/>
            <person name="McCowan C."/>
            <person name="Murphy C."/>
            <person name="Pearson M."/>
            <person name="Poon T.W."/>
            <person name="Priest M."/>
            <person name="Roberts A."/>
            <person name="Saif S."/>
            <person name="Shea T."/>
            <person name="Sykes S."/>
            <person name="Wortman J."/>
            <person name="Nusbaum C."/>
            <person name="Birren B."/>
        </authorList>
    </citation>
    <scope>NUCLEOTIDE SEQUENCE</scope>
    <source>
        <strain evidence="1">HDV247</strain>
    </source>
</reference>
<accession>W9QIM5</accession>
<dbReference type="EMBL" id="JH650969">
    <property type="protein sequence ID" value="EXA51270.1"/>
    <property type="molecule type" value="Genomic_DNA"/>
</dbReference>
<name>W9QIM5_FUSOX</name>
<gene>
    <name evidence="1" type="ORF">FOVG_03734</name>
</gene>
<evidence type="ECO:0000313" key="1">
    <source>
        <dbReference type="EMBL" id="EXA51270.1"/>
    </source>
</evidence>
<dbReference type="AlphaFoldDB" id="W9QIM5"/>
<dbReference type="HOGENOM" id="CLU_3359699_0_0_1"/>
<organism evidence="1">
    <name type="scientific">Fusarium oxysporum f. sp. pisi HDV247</name>
    <dbReference type="NCBI Taxonomy" id="1080344"/>
    <lineage>
        <taxon>Eukaryota</taxon>
        <taxon>Fungi</taxon>
        <taxon>Dikarya</taxon>
        <taxon>Ascomycota</taxon>
        <taxon>Pezizomycotina</taxon>
        <taxon>Sordariomycetes</taxon>
        <taxon>Hypocreomycetidae</taxon>
        <taxon>Hypocreales</taxon>
        <taxon>Nectriaceae</taxon>
        <taxon>Fusarium</taxon>
        <taxon>Fusarium oxysporum species complex</taxon>
    </lineage>
</organism>
<protein>
    <submittedName>
        <fullName evidence="1">Uncharacterized protein</fullName>
    </submittedName>
</protein>